<evidence type="ECO:0000313" key="2">
    <source>
        <dbReference type="EMBL" id="KZZ94128.1"/>
    </source>
</evidence>
<feature type="region of interest" description="Disordered" evidence="1">
    <location>
        <begin position="72"/>
        <end position="109"/>
    </location>
</feature>
<protein>
    <submittedName>
        <fullName evidence="2">Uncharacterized protein</fullName>
    </submittedName>
</protein>
<comment type="caution">
    <text evidence="2">The sequence shown here is derived from an EMBL/GenBank/DDBJ whole genome shotgun (WGS) entry which is preliminary data.</text>
</comment>
<evidence type="ECO:0000256" key="1">
    <source>
        <dbReference type="SAM" id="MobiDB-lite"/>
    </source>
</evidence>
<reference evidence="2 3" key="1">
    <citation type="journal article" date="2016" name="Genome Biol. Evol.">
        <title>Divergent and convergent evolution of fungal pathogenicity.</title>
        <authorList>
            <person name="Shang Y."/>
            <person name="Xiao G."/>
            <person name="Zheng P."/>
            <person name="Cen K."/>
            <person name="Zhan S."/>
            <person name="Wang C."/>
        </authorList>
    </citation>
    <scope>NUCLEOTIDE SEQUENCE [LARGE SCALE GENOMIC DNA]</scope>
    <source>
        <strain evidence="2 3">ARSEF 7405</strain>
    </source>
</reference>
<dbReference type="Proteomes" id="UP000242877">
    <property type="component" value="Unassembled WGS sequence"/>
</dbReference>
<feature type="region of interest" description="Disordered" evidence="1">
    <location>
        <begin position="147"/>
        <end position="198"/>
    </location>
</feature>
<feature type="compositionally biased region" description="Polar residues" evidence="1">
    <location>
        <begin position="10"/>
        <end position="37"/>
    </location>
</feature>
<dbReference type="AlphaFoldDB" id="A0A168AN60"/>
<keyword evidence="3" id="KW-1185">Reference proteome</keyword>
<evidence type="ECO:0000313" key="3">
    <source>
        <dbReference type="Proteomes" id="UP000242877"/>
    </source>
</evidence>
<sequence length="574" mass="61851">MSALNDLTLPPSQWSTIRSTLPESKIQTSKQSATDSVLSCKPDTKKSGRTSRLLCPLPGSFARHSSFSSTSSSALLSSNPSSSVTTTATTTAINTPSTTASGDSQVKSQGDVRTLPLIFTSFKTSPITPPIEGKNVHWDTASKPKIVDRYTTSPEPLTPKSPCMDDSTHKSQASSRLRDETPESMQGSPLASESSPGVEETECVNVDGHNALLNGVSLAVSQLNVKTINCPTLHILSQTLPCPGPADKPSANPPAALPHVLSKICSAATEGQCPYVTITHAMPPKASLSSLPTSPPTTPHFGNDCDYFNFKVFSSATPAPGYDSTNSHTSLPKNPVVPPKSVHTAVIERYIPPSSEHEYDNIFSAGNRSVLVDRFQELSSDNGTLTLIYPTKKGVNTFKRDHLGPILDPVIRRLIVTKNISSDVAAHLQSMPPVKRMGDFDEMRTKIHQICDGVNENTSQSPLEGDRLSVVYSATETIHINRSVWVDWYLYQGASRAKATLSHYMNMRNRSAAHKGPGSSARAQQAKVDINSAMIYQEISEGLHAPNGPEPDSGIELAIFVIKRSRQGRTTTKP</sequence>
<name>A0A168AN60_9EURO</name>
<dbReference type="EMBL" id="AZGZ01000007">
    <property type="protein sequence ID" value="KZZ94128.1"/>
    <property type="molecule type" value="Genomic_DNA"/>
</dbReference>
<gene>
    <name evidence="2" type="ORF">AAP_02221</name>
</gene>
<feature type="region of interest" description="Disordered" evidence="1">
    <location>
        <begin position="1"/>
        <end position="52"/>
    </location>
</feature>
<dbReference type="VEuPathDB" id="FungiDB:AAP_02221"/>
<organism evidence="2 3">
    <name type="scientific">Ascosphaera apis ARSEF 7405</name>
    <dbReference type="NCBI Taxonomy" id="392613"/>
    <lineage>
        <taxon>Eukaryota</taxon>
        <taxon>Fungi</taxon>
        <taxon>Dikarya</taxon>
        <taxon>Ascomycota</taxon>
        <taxon>Pezizomycotina</taxon>
        <taxon>Eurotiomycetes</taxon>
        <taxon>Eurotiomycetidae</taxon>
        <taxon>Onygenales</taxon>
        <taxon>Ascosphaeraceae</taxon>
        <taxon>Ascosphaera</taxon>
    </lineage>
</organism>
<feature type="compositionally biased region" description="Polar residues" evidence="1">
    <location>
        <begin position="183"/>
        <end position="195"/>
    </location>
</feature>
<feature type="compositionally biased region" description="Low complexity" evidence="1">
    <location>
        <begin position="72"/>
        <end position="101"/>
    </location>
</feature>
<dbReference type="OrthoDB" id="5407894at2759"/>
<proteinExistence type="predicted"/>
<accession>A0A168AN60</accession>